<dbReference type="Gene3D" id="1.10.10.60">
    <property type="entry name" value="Homeodomain-like"/>
    <property type="match status" value="2"/>
</dbReference>
<name>A0AAN9B0D8_9CAEN</name>
<evidence type="ECO:0000256" key="2">
    <source>
        <dbReference type="ARBA" id="ARBA00023125"/>
    </source>
</evidence>
<comment type="subcellular location">
    <subcellularLocation>
        <location evidence="1">Nucleus</location>
    </subcellularLocation>
</comment>
<evidence type="ECO:0000256" key="4">
    <source>
        <dbReference type="SAM" id="MobiDB-lite"/>
    </source>
</evidence>
<dbReference type="Proteomes" id="UP001374579">
    <property type="component" value="Unassembled WGS sequence"/>
</dbReference>
<dbReference type="Pfam" id="PF03221">
    <property type="entry name" value="HTH_Tnp_Tc5"/>
    <property type="match status" value="1"/>
</dbReference>
<evidence type="ECO:0000313" key="7">
    <source>
        <dbReference type="Proteomes" id="UP001374579"/>
    </source>
</evidence>
<evidence type="ECO:0000313" key="6">
    <source>
        <dbReference type="EMBL" id="KAK7096336.1"/>
    </source>
</evidence>
<comment type="caution">
    <text evidence="6">The sequence shown here is derived from an EMBL/GenBank/DDBJ whole genome shotgun (WGS) entry which is preliminary data.</text>
</comment>
<dbReference type="Pfam" id="PF04218">
    <property type="entry name" value="CENP-B_N"/>
    <property type="match status" value="1"/>
</dbReference>
<feature type="compositionally biased region" description="Gly residues" evidence="4">
    <location>
        <begin position="519"/>
        <end position="572"/>
    </location>
</feature>
<dbReference type="InterPro" id="IPR007889">
    <property type="entry name" value="HTH_Psq"/>
</dbReference>
<keyword evidence="7" id="KW-1185">Reference proteome</keyword>
<feature type="domain" description="HTH CENPB-type" evidence="5">
    <location>
        <begin position="71"/>
        <end position="142"/>
    </location>
</feature>
<reference evidence="6 7" key="1">
    <citation type="submission" date="2024-02" db="EMBL/GenBank/DDBJ databases">
        <title>Chromosome-scale genome assembly of the rough periwinkle Littorina saxatilis.</title>
        <authorList>
            <person name="De Jode A."/>
            <person name="Faria R."/>
            <person name="Formenti G."/>
            <person name="Sims Y."/>
            <person name="Smith T.P."/>
            <person name="Tracey A."/>
            <person name="Wood J.M.D."/>
            <person name="Zagrodzka Z.B."/>
            <person name="Johannesson K."/>
            <person name="Butlin R.K."/>
            <person name="Leder E.H."/>
        </authorList>
    </citation>
    <scope>NUCLEOTIDE SEQUENCE [LARGE SCALE GENOMIC DNA]</scope>
    <source>
        <strain evidence="6">Snail1</strain>
        <tissue evidence="6">Muscle</tissue>
    </source>
</reference>
<dbReference type="AlphaFoldDB" id="A0AAN9B0D8"/>
<feature type="region of interest" description="Disordered" evidence="4">
    <location>
        <begin position="431"/>
        <end position="465"/>
    </location>
</feature>
<dbReference type="GO" id="GO:0005634">
    <property type="term" value="C:nucleus"/>
    <property type="evidence" value="ECO:0007669"/>
    <property type="project" value="UniProtKB-SubCell"/>
</dbReference>
<feature type="compositionally biased region" description="Acidic residues" evidence="4">
    <location>
        <begin position="450"/>
        <end position="459"/>
    </location>
</feature>
<feature type="region of interest" description="Disordered" evidence="4">
    <location>
        <begin position="508"/>
        <end position="617"/>
    </location>
</feature>
<dbReference type="EMBL" id="JBAMIC010000014">
    <property type="protein sequence ID" value="KAK7096336.1"/>
    <property type="molecule type" value="Genomic_DNA"/>
</dbReference>
<dbReference type="Gene3D" id="3.30.420.10">
    <property type="entry name" value="Ribonuclease H-like superfamily/Ribonuclease H"/>
    <property type="match status" value="1"/>
</dbReference>
<evidence type="ECO:0000259" key="5">
    <source>
        <dbReference type="PROSITE" id="PS51253"/>
    </source>
</evidence>
<dbReference type="Pfam" id="PF03184">
    <property type="entry name" value="DDE_1"/>
    <property type="match status" value="1"/>
</dbReference>
<dbReference type="PROSITE" id="PS51253">
    <property type="entry name" value="HTH_CENPB"/>
    <property type="match status" value="1"/>
</dbReference>
<evidence type="ECO:0000256" key="3">
    <source>
        <dbReference type="ARBA" id="ARBA00023242"/>
    </source>
</evidence>
<dbReference type="PANTHER" id="PTHR19303">
    <property type="entry name" value="TRANSPOSON"/>
    <property type="match status" value="1"/>
</dbReference>
<dbReference type="InterPro" id="IPR050863">
    <property type="entry name" value="CenT-Element_Derived"/>
</dbReference>
<dbReference type="SMART" id="SM00674">
    <property type="entry name" value="CENPB"/>
    <property type="match status" value="1"/>
</dbReference>
<organism evidence="6 7">
    <name type="scientific">Littorina saxatilis</name>
    <dbReference type="NCBI Taxonomy" id="31220"/>
    <lineage>
        <taxon>Eukaryota</taxon>
        <taxon>Metazoa</taxon>
        <taxon>Spiralia</taxon>
        <taxon>Lophotrochozoa</taxon>
        <taxon>Mollusca</taxon>
        <taxon>Gastropoda</taxon>
        <taxon>Caenogastropoda</taxon>
        <taxon>Littorinimorpha</taxon>
        <taxon>Littorinoidea</taxon>
        <taxon>Littorinidae</taxon>
        <taxon>Littorina</taxon>
    </lineage>
</organism>
<keyword evidence="3" id="KW-0539">Nucleus</keyword>
<dbReference type="InterPro" id="IPR036397">
    <property type="entry name" value="RNaseH_sf"/>
</dbReference>
<evidence type="ECO:0000256" key="1">
    <source>
        <dbReference type="ARBA" id="ARBA00004123"/>
    </source>
</evidence>
<dbReference type="InterPro" id="IPR006600">
    <property type="entry name" value="HTH_CenpB_DNA-bd_dom"/>
</dbReference>
<accession>A0AAN9B0D8</accession>
<dbReference type="InterPro" id="IPR009057">
    <property type="entry name" value="Homeodomain-like_sf"/>
</dbReference>
<protein>
    <recommendedName>
        <fullName evidence="5">HTH CENPB-type domain-containing protein</fullName>
    </recommendedName>
</protein>
<dbReference type="GO" id="GO:0003677">
    <property type="term" value="F:DNA binding"/>
    <property type="evidence" value="ECO:0007669"/>
    <property type="project" value="UniProtKB-KW"/>
</dbReference>
<dbReference type="PANTHER" id="PTHR19303:SF73">
    <property type="entry name" value="PROTEIN PDC2"/>
    <property type="match status" value="1"/>
</dbReference>
<sequence length="617" mass="68417">MADSKAKATGKRRVLTLSGRLKIIKAVEDSPHKSRTQMAIDLGVPLPTLSNIMKDKNKYLAQARSGDTVTTSKRARSSQLPSVDKALLDWFTSCRLSNVPLDGLIIRSKAEDLAASMGESNWTCTNSWLQRWKTRHGLVFKKMHGERASVDEKSTDAWVEDILRPTLDRYKADDVYNVDETGLFWKLLPDRTFAFRGETCTGGKKSRERVTITFCCNMTGTDKRQPIFIGKHANPRCFKHVKKGLPVQYDSNASAWMTKEIFKPWLMQCDRDMERQNRKVLLVMDNCSSHKLPDLRAVEVLFLPPNATSKLQPLDAGIIHVFKVKYRRSMCLNLLACIEGGGGTYQPTLLDAIHMTTQSWEKVTTDTIAHCFRNAGFRHSSDDQTTSDSEPCLEKDQQEVEPLLSRLFQEWNVTPSDYFTVDEDVLTEDPTAAPDVAAEPCTSRIPDSDASSEEEDEEMPQVSSREAMASAAIISNFCMLTGKMELIKCFNGFKEILLRHIEDSKKQTRVSDFFERDSGTGGEEGGSRVGGRGEGSGVSGRGGGSGVSGRGGGSGVGGSGVGGREGGSAVGGREGKEEVAWEEVKEEVAWEEGKEEVAWEEVKEEVAWEEGKEEVPW</sequence>
<dbReference type="SUPFAM" id="SSF46689">
    <property type="entry name" value="Homeodomain-like"/>
    <property type="match status" value="2"/>
</dbReference>
<proteinExistence type="predicted"/>
<dbReference type="InterPro" id="IPR004875">
    <property type="entry name" value="DDE_SF_endonuclease_dom"/>
</dbReference>
<feature type="compositionally biased region" description="Basic and acidic residues" evidence="4">
    <location>
        <begin position="573"/>
        <end position="617"/>
    </location>
</feature>
<gene>
    <name evidence="6" type="ORF">V1264_005640</name>
</gene>
<keyword evidence="2" id="KW-0238">DNA-binding</keyword>